<comment type="cofactor">
    <cofactor evidence="1">
        <name>pyridoxal 5'-phosphate</name>
        <dbReference type="ChEBI" id="CHEBI:597326"/>
    </cofactor>
</comment>
<reference evidence="6" key="1">
    <citation type="journal article" date="2020" name="Stud. Mycol.">
        <title>101 Dothideomycetes genomes: a test case for predicting lifestyles and emergence of pathogens.</title>
        <authorList>
            <person name="Haridas S."/>
            <person name="Albert R."/>
            <person name="Binder M."/>
            <person name="Bloem J."/>
            <person name="Labutti K."/>
            <person name="Salamov A."/>
            <person name="Andreopoulos B."/>
            <person name="Baker S."/>
            <person name="Barry K."/>
            <person name="Bills G."/>
            <person name="Bluhm B."/>
            <person name="Cannon C."/>
            <person name="Castanera R."/>
            <person name="Culley D."/>
            <person name="Daum C."/>
            <person name="Ezra D."/>
            <person name="Gonzalez J."/>
            <person name="Henrissat B."/>
            <person name="Kuo A."/>
            <person name="Liang C."/>
            <person name="Lipzen A."/>
            <person name="Lutzoni F."/>
            <person name="Magnuson J."/>
            <person name="Mondo S."/>
            <person name="Nolan M."/>
            <person name="Ohm R."/>
            <person name="Pangilinan J."/>
            <person name="Park H.-J."/>
            <person name="Ramirez L."/>
            <person name="Alfaro M."/>
            <person name="Sun H."/>
            <person name="Tritt A."/>
            <person name="Yoshinaga Y."/>
            <person name="Zwiers L.-H."/>
            <person name="Turgeon B."/>
            <person name="Goodwin S."/>
            <person name="Spatafora J."/>
            <person name="Crous P."/>
            <person name="Grigoriev I."/>
        </authorList>
    </citation>
    <scope>NUCLEOTIDE SEQUENCE</scope>
    <source>
        <strain evidence="6">CBS 122681</strain>
    </source>
</reference>
<keyword evidence="7" id="KW-1185">Reference proteome</keyword>
<dbReference type="InterPro" id="IPR004839">
    <property type="entry name" value="Aminotransferase_I/II_large"/>
</dbReference>
<sequence length="459" mass="51023">MLTKWLQDHKPRGAAMKDQPAFYRNLEQHMDIHRADHSLWVAKPRWDDSVLDFTSSDFLSFNRSGRIREAFLEELGRHENFRLSASGSRVQYGNYDYLIQTENELATFHKAEAAYLVHSGYMANAGSMAAIPLPGDAIVYDDAVHASCHEGMELSLASSKISFRHNDSDSLREVLISLKESNAAFVLGTSSILVAVESVYSMDGDICPLAELVQVVKELFPLGNAQFIIDEAHSNGVIGPLGGGLVDMLGLQKDIAIRVHMCSKALGSTGVKLGVILCNKTVRDRLISNARFAIYSGAPSFPMVACMRAGYRLLENGQAEKGMAKIQSSVRHFLSTITAHPVWEEAVNEGILNIPLTEEYEDIECLTHIVPVLTRPKHELYLFFHLMINNINAYAITFPVVPKGKSRVRLVFHAHNDLDQAETLARVICEWAQEMLNIEAGETESSIPSAARQVYAMKF</sequence>
<evidence type="ECO:0000256" key="2">
    <source>
        <dbReference type="ARBA" id="ARBA00010008"/>
    </source>
</evidence>
<keyword evidence="3" id="KW-0808">Transferase</keyword>
<proteinExistence type="inferred from homology"/>
<dbReference type="Gene3D" id="3.90.1150.10">
    <property type="entry name" value="Aspartate Aminotransferase, domain 1"/>
    <property type="match status" value="1"/>
</dbReference>
<name>A0A6A6TBV5_9PLEO</name>
<dbReference type="PANTHER" id="PTHR13693">
    <property type="entry name" value="CLASS II AMINOTRANSFERASE/8-AMINO-7-OXONONANOATE SYNTHASE"/>
    <property type="match status" value="1"/>
</dbReference>
<dbReference type="GO" id="GO:0016740">
    <property type="term" value="F:transferase activity"/>
    <property type="evidence" value="ECO:0007669"/>
    <property type="project" value="UniProtKB-KW"/>
</dbReference>
<dbReference type="Gene3D" id="3.40.640.10">
    <property type="entry name" value="Type I PLP-dependent aspartate aminotransferase-like (Major domain)"/>
    <property type="match status" value="1"/>
</dbReference>
<comment type="similarity">
    <text evidence="2">Belongs to the class-II pyridoxal-phosphate-dependent aminotransferase family. BioF subfamily.</text>
</comment>
<organism evidence="6 7">
    <name type="scientific">Lophiostoma macrostomum CBS 122681</name>
    <dbReference type="NCBI Taxonomy" id="1314788"/>
    <lineage>
        <taxon>Eukaryota</taxon>
        <taxon>Fungi</taxon>
        <taxon>Dikarya</taxon>
        <taxon>Ascomycota</taxon>
        <taxon>Pezizomycotina</taxon>
        <taxon>Dothideomycetes</taxon>
        <taxon>Pleosporomycetidae</taxon>
        <taxon>Pleosporales</taxon>
        <taxon>Lophiostomataceae</taxon>
        <taxon>Lophiostoma</taxon>
    </lineage>
</organism>
<evidence type="ECO:0000313" key="6">
    <source>
        <dbReference type="EMBL" id="KAF2656378.1"/>
    </source>
</evidence>
<gene>
    <name evidence="6" type="ORF">K491DRAFT_704089</name>
</gene>
<dbReference type="GO" id="GO:0009102">
    <property type="term" value="P:biotin biosynthetic process"/>
    <property type="evidence" value="ECO:0007669"/>
    <property type="project" value="TreeGrafter"/>
</dbReference>
<dbReference type="Pfam" id="PF00155">
    <property type="entry name" value="Aminotran_1_2"/>
    <property type="match status" value="1"/>
</dbReference>
<dbReference type="EMBL" id="MU004337">
    <property type="protein sequence ID" value="KAF2656378.1"/>
    <property type="molecule type" value="Genomic_DNA"/>
</dbReference>
<protein>
    <submittedName>
        <fullName evidence="6">8-amino-7-oxononanoate synthase</fullName>
    </submittedName>
</protein>
<dbReference type="PANTHER" id="PTHR13693:SF77">
    <property type="entry name" value="8-AMINO-7-OXONONANOATE SYNTHASE"/>
    <property type="match status" value="1"/>
</dbReference>
<dbReference type="InterPro" id="IPR050087">
    <property type="entry name" value="AON_synthase_class-II"/>
</dbReference>
<evidence type="ECO:0000259" key="5">
    <source>
        <dbReference type="Pfam" id="PF00155"/>
    </source>
</evidence>
<dbReference type="GO" id="GO:0030170">
    <property type="term" value="F:pyridoxal phosphate binding"/>
    <property type="evidence" value="ECO:0007669"/>
    <property type="project" value="InterPro"/>
</dbReference>
<dbReference type="InterPro" id="IPR015421">
    <property type="entry name" value="PyrdxlP-dep_Trfase_major"/>
</dbReference>
<evidence type="ECO:0000256" key="4">
    <source>
        <dbReference type="ARBA" id="ARBA00022898"/>
    </source>
</evidence>
<dbReference type="OrthoDB" id="2382073at2759"/>
<evidence type="ECO:0000256" key="1">
    <source>
        <dbReference type="ARBA" id="ARBA00001933"/>
    </source>
</evidence>
<dbReference type="SUPFAM" id="SSF53383">
    <property type="entry name" value="PLP-dependent transferases"/>
    <property type="match status" value="1"/>
</dbReference>
<dbReference type="Proteomes" id="UP000799324">
    <property type="component" value="Unassembled WGS sequence"/>
</dbReference>
<feature type="domain" description="Aminotransferase class I/classII large" evidence="5">
    <location>
        <begin position="50"/>
        <end position="427"/>
    </location>
</feature>
<dbReference type="AlphaFoldDB" id="A0A6A6TBV5"/>
<evidence type="ECO:0000256" key="3">
    <source>
        <dbReference type="ARBA" id="ARBA00022679"/>
    </source>
</evidence>
<dbReference type="InterPro" id="IPR015424">
    <property type="entry name" value="PyrdxlP-dep_Trfase"/>
</dbReference>
<keyword evidence="4" id="KW-0663">Pyridoxal phosphate</keyword>
<dbReference type="InterPro" id="IPR015422">
    <property type="entry name" value="PyrdxlP-dep_Trfase_small"/>
</dbReference>
<accession>A0A6A6TBV5</accession>
<evidence type="ECO:0000313" key="7">
    <source>
        <dbReference type="Proteomes" id="UP000799324"/>
    </source>
</evidence>